<comment type="caution">
    <text evidence="1">The sequence shown here is derived from an EMBL/GenBank/DDBJ whole genome shotgun (WGS) entry which is preliminary data.</text>
</comment>
<sequence length="36" mass="4189">MAQSKPNMKNDAWTDIMQLLSTRRSSFNNNDDVQQC</sequence>
<protein>
    <submittedName>
        <fullName evidence="1">Uncharacterized protein</fullName>
    </submittedName>
</protein>
<gene>
    <name evidence="1" type="ORF">CCACVL1_08785</name>
</gene>
<dbReference type="Proteomes" id="UP000188268">
    <property type="component" value="Unassembled WGS sequence"/>
</dbReference>
<dbReference type="Gramene" id="OMO87748">
    <property type="protein sequence ID" value="OMO87748"/>
    <property type="gene ID" value="CCACVL1_08785"/>
</dbReference>
<organism evidence="1 2">
    <name type="scientific">Corchorus capsularis</name>
    <name type="common">Jute</name>
    <dbReference type="NCBI Taxonomy" id="210143"/>
    <lineage>
        <taxon>Eukaryota</taxon>
        <taxon>Viridiplantae</taxon>
        <taxon>Streptophyta</taxon>
        <taxon>Embryophyta</taxon>
        <taxon>Tracheophyta</taxon>
        <taxon>Spermatophyta</taxon>
        <taxon>Magnoliopsida</taxon>
        <taxon>eudicotyledons</taxon>
        <taxon>Gunneridae</taxon>
        <taxon>Pentapetalae</taxon>
        <taxon>rosids</taxon>
        <taxon>malvids</taxon>
        <taxon>Malvales</taxon>
        <taxon>Malvaceae</taxon>
        <taxon>Grewioideae</taxon>
        <taxon>Apeibeae</taxon>
        <taxon>Corchorus</taxon>
    </lineage>
</organism>
<proteinExistence type="predicted"/>
<name>A0A1R3IYU8_COCAP</name>
<keyword evidence="2" id="KW-1185">Reference proteome</keyword>
<reference evidence="1 2" key="1">
    <citation type="submission" date="2013-09" db="EMBL/GenBank/DDBJ databases">
        <title>Corchorus capsularis genome sequencing.</title>
        <authorList>
            <person name="Alam M."/>
            <person name="Haque M.S."/>
            <person name="Islam M.S."/>
            <person name="Emdad E.M."/>
            <person name="Islam M.M."/>
            <person name="Ahmed B."/>
            <person name="Halim A."/>
            <person name="Hossen Q.M.M."/>
            <person name="Hossain M.Z."/>
            <person name="Ahmed R."/>
            <person name="Khan M.M."/>
            <person name="Islam R."/>
            <person name="Rashid M.M."/>
            <person name="Khan S.A."/>
            <person name="Rahman M.S."/>
            <person name="Alam M."/>
        </authorList>
    </citation>
    <scope>NUCLEOTIDE SEQUENCE [LARGE SCALE GENOMIC DNA]</scope>
    <source>
        <strain evidence="2">cv. CVL-1</strain>
        <tissue evidence="1">Whole seedling</tissue>
    </source>
</reference>
<accession>A0A1R3IYU8</accession>
<evidence type="ECO:0000313" key="2">
    <source>
        <dbReference type="Proteomes" id="UP000188268"/>
    </source>
</evidence>
<dbReference type="EMBL" id="AWWV01009163">
    <property type="protein sequence ID" value="OMO87748.1"/>
    <property type="molecule type" value="Genomic_DNA"/>
</dbReference>
<evidence type="ECO:0000313" key="1">
    <source>
        <dbReference type="EMBL" id="OMO87748.1"/>
    </source>
</evidence>
<dbReference type="AlphaFoldDB" id="A0A1R3IYU8"/>